<dbReference type="AlphaFoldDB" id="A0A7S3V0I8"/>
<comment type="subcellular location">
    <subcellularLocation>
        <location evidence="1">Membrane</location>
        <topology evidence="1">Multi-pass membrane protein</topology>
    </subcellularLocation>
</comment>
<name>A0A7S3V0I8_9STRA</name>
<dbReference type="Gene3D" id="2.60.120.10">
    <property type="entry name" value="Jelly Rolls"/>
    <property type="match status" value="1"/>
</dbReference>
<gene>
    <name evidence="7" type="ORF">ASTO00021_LOCUS13926</name>
</gene>
<dbReference type="InterPro" id="IPR005821">
    <property type="entry name" value="Ion_trans_dom"/>
</dbReference>
<dbReference type="InterPro" id="IPR003938">
    <property type="entry name" value="K_chnl_volt-dep_EAG/ELK/ERG"/>
</dbReference>
<evidence type="ECO:0000256" key="3">
    <source>
        <dbReference type="ARBA" id="ARBA00022989"/>
    </source>
</evidence>
<evidence type="ECO:0000256" key="1">
    <source>
        <dbReference type="ARBA" id="ARBA00004141"/>
    </source>
</evidence>
<evidence type="ECO:0000313" key="7">
    <source>
        <dbReference type="EMBL" id="CAE0443871.1"/>
    </source>
</evidence>
<dbReference type="Gene3D" id="1.10.287.70">
    <property type="match status" value="1"/>
</dbReference>
<dbReference type="GO" id="GO:0005886">
    <property type="term" value="C:plasma membrane"/>
    <property type="evidence" value="ECO:0007669"/>
    <property type="project" value="TreeGrafter"/>
</dbReference>
<evidence type="ECO:0000256" key="2">
    <source>
        <dbReference type="ARBA" id="ARBA00022692"/>
    </source>
</evidence>
<dbReference type="Pfam" id="PF00520">
    <property type="entry name" value="Ion_trans"/>
    <property type="match status" value="1"/>
</dbReference>
<dbReference type="PRINTS" id="PR01463">
    <property type="entry name" value="EAGCHANLFMLY"/>
</dbReference>
<protein>
    <recommendedName>
        <fullName evidence="6">Ion transport domain-containing protein</fullName>
    </recommendedName>
</protein>
<feature type="transmembrane region" description="Helical" evidence="5">
    <location>
        <begin position="34"/>
        <end position="58"/>
    </location>
</feature>
<keyword evidence="4 5" id="KW-0472">Membrane</keyword>
<reference evidence="7" key="1">
    <citation type="submission" date="2021-01" db="EMBL/GenBank/DDBJ databases">
        <authorList>
            <person name="Corre E."/>
            <person name="Pelletier E."/>
            <person name="Niang G."/>
            <person name="Scheremetjew M."/>
            <person name="Finn R."/>
            <person name="Kale V."/>
            <person name="Holt S."/>
            <person name="Cochrane G."/>
            <person name="Meng A."/>
            <person name="Brown T."/>
            <person name="Cohen L."/>
        </authorList>
    </citation>
    <scope>NUCLEOTIDE SEQUENCE</scope>
    <source>
        <strain evidence="7">GSBS06</strain>
    </source>
</reference>
<dbReference type="GO" id="GO:0005249">
    <property type="term" value="F:voltage-gated potassium channel activity"/>
    <property type="evidence" value="ECO:0007669"/>
    <property type="project" value="InterPro"/>
</dbReference>
<dbReference type="SUPFAM" id="SSF81324">
    <property type="entry name" value="Voltage-gated potassium channels"/>
    <property type="match status" value="1"/>
</dbReference>
<keyword evidence="3 5" id="KW-1133">Transmembrane helix</keyword>
<feature type="domain" description="Ion transport" evidence="6">
    <location>
        <begin position="2"/>
        <end position="148"/>
    </location>
</feature>
<evidence type="ECO:0000256" key="4">
    <source>
        <dbReference type="ARBA" id="ARBA00023136"/>
    </source>
</evidence>
<dbReference type="GO" id="GO:0042391">
    <property type="term" value="P:regulation of membrane potential"/>
    <property type="evidence" value="ECO:0007669"/>
    <property type="project" value="TreeGrafter"/>
</dbReference>
<dbReference type="InterPro" id="IPR018490">
    <property type="entry name" value="cNMP-bd_dom_sf"/>
</dbReference>
<accession>A0A7S3V0I8</accession>
<evidence type="ECO:0000259" key="6">
    <source>
        <dbReference type="Pfam" id="PF00520"/>
    </source>
</evidence>
<dbReference type="PANTHER" id="PTHR10217:SF435">
    <property type="entry name" value="POTASSIUM VOLTAGE-GATED CHANNEL PROTEIN EAG"/>
    <property type="match status" value="1"/>
</dbReference>
<evidence type="ECO:0000256" key="5">
    <source>
        <dbReference type="SAM" id="Phobius"/>
    </source>
</evidence>
<dbReference type="InterPro" id="IPR014710">
    <property type="entry name" value="RmlC-like_jellyroll"/>
</dbReference>
<dbReference type="EMBL" id="HBIN01018256">
    <property type="protein sequence ID" value="CAE0443871.1"/>
    <property type="molecule type" value="Transcribed_RNA"/>
</dbReference>
<dbReference type="SUPFAM" id="SSF51206">
    <property type="entry name" value="cAMP-binding domain-like"/>
    <property type="match status" value="1"/>
</dbReference>
<keyword evidence="2 5" id="KW-0812">Transmembrane</keyword>
<sequence>MLSLLRMLRLGRLFRKIRQSKNYLKLERDYNSSVVVLIQLFIFSTLIIHWMACIWVWIGIEENAFGYNELTWLSRMDPPRDIDTTTSGELYLISLYWSVTTVTTIGYGDITPGTIPEFAAALILEFLGAFVFTYAIGTVSGAISVMEQNRIARREKLDSLNSALKFTATDKFDRSEESTGDLGKYDVRRYRAFTHRLLLSREYKKRKAFEAIDDVLSPGLRNSLLFSYYHQTLKCARLFKTLSKDELKQVAAICRLMSFPDREIIAPHHLNCIGIVQRGVGSRCPSKRILAPGSVFGQDTFALSLMRGRGDIETHAEEDCREIKVMTFFQVLTIDYAALKELCDRNPSLHAHFRYVALRLMLVRWARSIVLREKKYAPLKTKSLFKGNGLGSVNNY</sequence>
<feature type="transmembrane region" description="Helical" evidence="5">
    <location>
        <begin position="118"/>
        <end position="146"/>
    </location>
</feature>
<proteinExistence type="predicted"/>
<dbReference type="InterPro" id="IPR050818">
    <property type="entry name" value="KCNH_animal-type"/>
</dbReference>
<organism evidence="7">
    <name type="scientific">Aplanochytrium stocchinoi</name>
    <dbReference type="NCBI Taxonomy" id="215587"/>
    <lineage>
        <taxon>Eukaryota</taxon>
        <taxon>Sar</taxon>
        <taxon>Stramenopiles</taxon>
        <taxon>Bigyra</taxon>
        <taxon>Labyrinthulomycetes</taxon>
        <taxon>Thraustochytrida</taxon>
        <taxon>Thraustochytriidae</taxon>
        <taxon>Aplanochytrium</taxon>
    </lineage>
</organism>
<dbReference type="PANTHER" id="PTHR10217">
    <property type="entry name" value="VOLTAGE AND LIGAND GATED POTASSIUM CHANNEL"/>
    <property type="match status" value="1"/>
</dbReference>